<name>A0ABV7C0K3_9PROT</name>
<keyword evidence="1" id="KW-1133">Transmembrane helix</keyword>
<gene>
    <name evidence="2" type="ORF">ACFOD3_26745</name>
</gene>
<accession>A0ABV7C0K3</accession>
<keyword evidence="1" id="KW-0472">Membrane</keyword>
<dbReference type="Proteomes" id="UP001595420">
    <property type="component" value="Unassembled WGS sequence"/>
</dbReference>
<keyword evidence="1" id="KW-0812">Transmembrane</keyword>
<proteinExistence type="predicted"/>
<feature type="transmembrane region" description="Helical" evidence="1">
    <location>
        <begin position="114"/>
        <end position="135"/>
    </location>
</feature>
<evidence type="ECO:0000256" key="1">
    <source>
        <dbReference type="SAM" id="Phobius"/>
    </source>
</evidence>
<evidence type="ECO:0000313" key="2">
    <source>
        <dbReference type="EMBL" id="MFC3003521.1"/>
    </source>
</evidence>
<sequence>MTAALQAGFCYFAVAFAVGFVLGTLRVLAIAPTLGEVASVALELPAMLAVSWVACRWLVRRFAVPARPGPRLAMGSIAFALLMLAELGVSIFAFGRSAAEHVATYRNAAAQLGLAAQLGFALLPLGQALLRRFALLPLGQALLRRAR</sequence>
<dbReference type="EMBL" id="JBHRSB010000012">
    <property type="protein sequence ID" value="MFC3003521.1"/>
    <property type="molecule type" value="Genomic_DNA"/>
</dbReference>
<feature type="transmembrane region" description="Helical" evidence="1">
    <location>
        <begin position="37"/>
        <end position="59"/>
    </location>
</feature>
<organism evidence="2 3">
    <name type="scientific">Falsiroseomonas tokyonensis</name>
    <dbReference type="NCBI Taxonomy" id="430521"/>
    <lineage>
        <taxon>Bacteria</taxon>
        <taxon>Pseudomonadati</taxon>
        <taxon>Pseudomonadota</taxon>
        <taxon>Alphaproteobacteria</taxon>
        <taxon>Acetobacterales</taxon>
        <taxon>Roseomonadaceae</taxon>
        <taxon>Falsiroseomonas</taxon>
    </lineage>
</organism>
<reference evidence="3" key="1">
    <citation type="journal article" date="2019" name="Int. J. Syst. Evol. Microbiol.">
        <title>The Global Catalogue of Microorganisms (GCM) 10K type strain sequencing project: providing services to taxonomists for standard genome sequencing and annotation.</title>
        <authorList>
            <consortium name="The Broad Institute Genomics Platform"/>
            <consortium name="The Broad Institute Genome Sequencing Center for Infectious Disease"/>
            <person name="Wu L."/>
            <person name="Ma J."/>
        </authorList>
    </citation>
    <scope>NUCLEOTIDE SEQUENCE [LARGE SCALE GENOMIC DNA]</scope>
    <source>
        <strain evidence="3">CGMCC 1.16855</strain>
    </source>
</reference>
<protein>
    <submittedName>
        <fullName evidence="2">Uncharacterized protein</fullName>
    </submittedName>
</protein>
<feature type="transmembrane region" description="Helical" evidence="1">
    <location>
        <begin position="9"/>
        <end position="31"/>
    </location>
</feature>
<comment type="caution">
    <text evidence="2">The sequence shown here is derived from an EMBL/GenBank/DDBJ whole genome shotgun (WGS) entry which is preliminary data.</text>
</comment>
<keyword evidence="3" id="KW-1185">Reference proteome</keyword>
<evidence type="ECO:0000313" key="3">
    <source>
        <dbReference type="Proteomes" id="UP001595420"/>
    </source>
</evidence>
<feature type="transmembrane region" description="Helical" evidence="1">
    <location>
        <begin position="71"/>
        <end position="94"/>
    </location>
</feature>
<dbReference type="RefSeq" id="WP_216839977.1">
    <property type="nucleotide sequence ID" value="NZ_JAFNJS010000012.1"/>
</dbReference>